<comment type="subcellular location">
    <subcellularLocation>
        <location evidence="1">Cell envelope</location>
    </subcellularLocation>
</comment>
<evidence type="ECO:0000256" key="2">
    <source>
        <dbReference type="ARBA" id="ARBA00009477"/>
    </source>
</evidence>
<accession>A0A1G2JRJ2</accession>
<dbReference type="Pfam" id="PF25917">
    <property type="entry name" value="BSH_RND"/>
    <property type="match status" value="1"/>
</dbReference>
<dbReference type="Proteomes" id="UP000178935">
    <property type="component" value="Unassembled WGS sequence"/>
</dbReference>
<dbReference type="AlphaFoldDB" id="A0A1G2JRJ2"/>
<feature type="domain" description="Multidrug resistance protein MdtA-like barrel-sandwich hybrid" evidence="5">
    <location>
        <begin position="75"/>
        <end position="359"/>
    </location>
</feature>
<keyword evidence="4" id="KW-0472">Membrane</keyword>
<dbReference type="PANTHER" id="PTHR32347:SF23">
    <property type="entry name" value="BLL5650 PROTEIN"/>
    <property type="match status" value="1"/>
</dbReference>
<dbReference type="Gene3D" id="2.40.30.170">
    <property type="match status" value="1"/>
</dbReference>
<gene>
    <name evidence="6" type="ORF">A2561_00090</name>
</gene>
<dbReference type="GO" id="GO:0022857">
    <property type="term" value="F:transmembrane transporter activity"/>
    <property type="evidence" value="ECO:0007669"/>
    <property type="project" value="InterPro"/>
</dbReference>
<dbReference type="InterPro" id="IPR058625">
    <property type="entry name" value="MdtA-like_BSH"/>
</dbReference>
<evidence type="ECO:0000259" key="5">
    <source>
        <dbReference type="Pfam" id="PF25917"/>
    </source>
</evidence>
<evidence type="ECO:0000313" key="6">
    <source>
        <dbReference type="EMBL" id="OGZ89777.1"/>
    </source>
</evidence>
<dbReference type="SUPFAM" id="SSF111369">
    <property type="entry name" value="HlyD-like secretion proteins"/>
    <property type="match status" value="2"/>
</dbReference>
<evidence type="ECO:0000313" key="7">
    <source>
        <dbReference type="Proteomes" id="UP000178935"/>
    </source>
</evidence>
<dbReference type="PRINTS" id="PR01490">
    <property type="entry name" value="RTXTOXIND"/>
</dbReference>
<dbReference type="GO" id="GO:0016020">
    <property type="term" value="C:membrane"/>
    <property type="evidence" value="ECO:0007669"/>
    <property type="project" value="InterPro"/>
</dbReference>
<dbReference type="Gene3D" id="2.40.50.100">
    <property type="match status" value="1"/>
</dbReference>
<comment type="similarity">
    <text evidence="2">Belongs to the membrane fusion protein (MFP) (TC 8.A.1) family.</text>
</comment>
<reference evidence="6 7" key="1">
    <citation type="journal article" date="2016" name="Nat. Commun.">
        <title>Thousands of microbial genomes shed light on interconnected biogeochemical processes in an aquifer system.</title>
        <authorList>
            <person name="Anantharaman K."/>
            <person name="Brown C.T."/>
            <person name="Hug L.A."/>
            <person name="Sharon I."/>
            <person name="Castelle C.J."/>
            <person name="Probst A.J."/>
            <person name="Thomas B.C."/>
            <person name="Singh A."/>
            <person name="Wilkins M.J."/>
            <person name="Karaoz U."/>
            <person name="Brodie E.L."/>
            <person name="Williams K.H."/>
            <person name="Hubbard S.S."/>
            <person name="Banfield J.F."/>
        </authorList>
    </citation>
    <scope>NUCLEOTIDE SEQUENCE [LARGE SCALE GENOMIC DNA]</scope>
</reference>
<keyword evidence="4" id="KW-1133">Transmembrane helix</keyword>
<dbReference type="InterPro" id="IPR006143">
    <property type="entry name" value="RND_pump_MFP"/>
</dbReference>
<keyword evidence="4" id="KW-0812">Transmembrane</keyword>
<evidence type="ECO:0000256" key="1">
    <source>
        <dbReference type="ARBA" id="ARBA00004196"/>
    </source>
</evidence>
<dbReference type="EMBL" id="MHPU01000002">
    <property type="protein sequence ID" value="OGZ89777.1"/>
    <property type="molecule type" value="Genomic_DNA"/>
</dbReference>
<dbReference type="PANTHER" id="PTHR32347">
    <property type="entry name" value="EFFLUX SYSTEM COMPONENT YKNX-RELATED"/>
    <property type="match status" value="1"/>
</dbReference>
<comment type="caution">
    <text evidence="6">The sequence shown here is derived from an EMBL/GenBank/DDBJ whole genome shotgun (WGS) entry which is preliminary data.</text>
</comment>
<organism evidence="6 7">
    <name type="scientific">Candidatus Staskawiczbacteria bacterium RIFOXYD1_FULL_32_13</name>
    <dbReference type="NCBI Taxonomy" id="1802234"/>
    <lineage>
        <taxon>Bacteria</taxon>
        <taxon>Candidatus Staskawicziibacteriota</taxon>
    </lineage>
</organism>
<evidence type="ECO:0000256" key="3">
    <source>
        <dbReference type="ARBA" id="ARBA00023054"/>
    </source>
</evidence>
<evidence type="ECO:0000256" key="4">
    <source>
        <dbReference type="SAM" id="Phobius"/>
    </source>
</evidence>
<keyword evidence="3" id="KW-0175">Coiled coil</keyword>
<sequence>MKIHIPKFLKKWSKKKIIWTIIILLTIGFFAWLFFGRGKDLSSIQTTKATLQNLEQTVLTTGQVVSGISLNLSFQGSGIIKQVLVKEGNKVYSGQTLAVLDQASALANLTIAQGSFAQAKANYEKLLAGSTPEDIKVVEDSVTSAKQDLDNAYQDALTYLDDTYIKIYNSYKVAESMQNDYFYASDQQGIKARDAKNKILENVTNVKSYLDKAKVNQNNSDIDIALSKTAISLDNVSYSLKIIRDMCDDGIYYSTISSTDKASLDTQKGYINTATTNISNSQQTISSYKIALTKAQNQLTLKRASARQEDIDLYKAQMLSAEGQVASAKANLNNTILTSPISGTITLVDTKIGQLATASIKVMVLQDISSLHTESDVSEANIASLKLGQTIDYTFDALGPDKHFTGTILTIDPASTVISGVVNYKIKGSLENIPDIKPGMTANMTILVAKKDNVLAIPYSAVINKNKKQYTRIITDEKTKTFKEVEVQTGMQADGGLIEITSGISEGQEVVTYLKP</sequence>
<dbReference type="Gene3D" id="2.40.420.20">
    <property type="match status" value="1"/>
</dbReference>
<dbReference type="InterPro" id="IPR050465">
    <property type="entry name" value="UPF0194_transport"/>
</dbReference>
<dbReference type="NCBIfam" id="TIGR01730">
    <property type="entry name" value="RND_mfp"/>
    <property type="match status" value="1"/>
</dbReference>
<feature type="transmembrane region" description="Helical" evidence="4">
    <location>
        <begin position="17"/>
        <end position="35"/>
    </location>
</feature>
<name>A0A1G2JRJ2_9BACT</name>
<dbReference type="GO" id="GO:0030313">
    <property type="term" value="C:cell envelope"/>
    <property type="evidence" value="ECO:0007669"/>
    <property type="project" value="UniProtKB-SubCell"/>
</dbReference>
<protein>
    <recommendedName>
        <fullName evidence="5">Multidrug resistance protein MdtA-like barrel-sandwich hybrid domain-containing protein</fullName>
    </recommendedName>
</protein>
<proteinExistence type="inferred from homology"/>